<proteinExistence type="predicted"/>
<protein>
    <submittedName>
        <fullName evidence="2">Glycosyltransferase family 61 protein</fullName>
    </submittedName>
</protein>
<reference evidence="2 3" key="1">
    <citation type="submission" date="2022-06" db="EMBL/GenBank/DDBJ databases">
        <title>Ideonella sp. NS12-5 Genome sequencing and assembly.</title>
        <authorList>
            <person name="Jung Y."/>
        </authorList>
    </citation>
    <scope>NUCLEOTIDE SEQUENCE [LARGE SCALE GENOMIC DNA]</scope>
    <source>
        <strain evidence="2 3">NS12-5</strain>
    </source>
</reference>
<evidence type="ECO:0000259" key="1">
    <source>
        <dbReference type="Pfam" id="PF04577"/>
    </source>
</evidence>
<gene>
    <name evidence="2" type="ORF">M0L44_12575</name>
</gene>
<comment type="caution">
    <text evidence="2">The sequence shown here is derived from an EMBL/GenBank/DDBJ whole genome shotgun (WGS) entry which is preliminary data.</text>
</comment>
<organism evidence="2 3">
    <name type="scientific">Ideonella oryzae</name>
    <dbReference type="NCBI Taxonomy" id="2937441"/>
    <lineage>
        <taxon>Bacteria</taxon>
        <taxon>Pseudomonadati</taxon>
        <taxon>Pseudomonadota</taxon>
        <taxon>Betaproteobacteria</taxon>
        <taxon>Burkholderiales</taxon>
        <taxon>Sphaerotilaceae</taxon>
        <taxon>Ideonella</taxon>
    </lineage>
</organism>
<dbReference type="Proteomes" id="UP001204851">
    <property type="component" value="Unassembled WGS sequence"/>
</dbReference>
<evidence type="ECO:0000313" key="3">
    <source>
        <dbReference type="Proteomes" id="UP001204851"/>
    </source>
</evidence>
<dbReference type="EMBL" id="JAMXMC010000006">
    <property type="protein sequence ID" value="MCO5977537.1"/>
    <property type="molecule type" value="Genomic_DNA"/>
</dbReference>
<evidence type="ECO:0000313" key="2">
    <source>
        <dbReference type="EMBL" id="MCO5977537.1"/>
    </source>
</evidence>
<dbReference type="RefSeq" id="WP_252770025.1">
    <property type="nucleotide sequence ID" value="NZ_JAMXMC010000006.1"/>
</dbReference>
<name>A0ABT1BMS9_9BURK</name>
<dbReference type="InterPro" id="IPR049625">
    <property type="entry name" value="Glyco_transf_61_cat"/>
</dbReference>
<dbReference type="Pfam" id="PF04577">
    <property type="entry name" value="Glyco_transf_61"/>
    <property type="match status" value="1"/>
</dbReference>
<keyword evidence="3" id="KW-1185">Reference proteome</keyword>
<feature type="domain" description="Glycosyltransferase 61 catalytic" evidence="1">
    <location>
        <begin position="201"/>
        <end position="387"/>
    </location>
</feature>
<accession>A0ABT1BMS9</accession>
<sequence>MHPSWPDPWPPERAAQAEALLPMARLREGLLAPRPQFYGLRPGKDALAAALGEQALVEAWMAALGQPGAWRARWCTLQPLLAHAQARGWPATLFSAGREVEVPPLPAVGAPDQPAGRYRCRSMALVRLPGAVVHSKSNLVRVGEVALLDHQDDELARVPCHLSTDGAVLAHRDGRVALPDREGLDRLPQALSLLGLHSFAYGHWLEELFPKLWACLDVPGFEAVTVLVDAQMPAQHMASLALALGGLDRVRVLQPGQALQVDELWAVTSPLYYPIGPAPGAEDGVGWHVMDGDWLASCLHRLAERWPALPDSPHRRIYLSRADTQHRRLLNRPAVEAWFRDQGFAVLDCNGLSFPEQLALMRGAEWIVAPEGSALSNTLFARPGTRIGVLAGPQLAHHESYAQVTQALGQRLCLCLGRQPRALREGEYFGNYEIDLDLLPQLIQRLDHPAAAAA</sequence>